<evidence type="ECO:0000313" key="3">
    <source>
        <dbReference type="EMBL" id="SVC81543.1"/>
    </source>
</evidence>
<protein>
    <recommendedName>
        <fullName evidence="2">SHSP domain-containing protein</fullName>
    </recommendedName>
</protein>
<name>A0A382Q7I6_9ZZZZ</name>
<dbReference type="InterPro" id="IPR002068">
    <property type="entry name" value="A-crystallin/Hsp20_dom"/>
</dbReference>
<dbReference type="PANTHER" id="PTHR47062:SF1">
    <property type="entry name" value="SMALL HEAT SHOCK PROTEIN IBPA"/>
    <property type="match status" value="1"/>
</dbReference>
<evidence type="ECO:0000259" key="2">
    <source>
        <dbReference type="PROSITE" id="PS01031"/>
    </source>
</evidence>
<dbReference type="InterPro" id="IPR008978">
    <property type="entry name" value="HSP20-like_chaperone"/>
</dbReference>
<dbReference type="SUPFAM" id="SSF49764">
    <property type="entry name" value="HSP20-like chaperones"/>
    <property type="match status" value="1"/>
</dbReference>
<dbReference type="Pfam" id="PF00011">
    <property type="entry name" value="HSP20"/>
    <property type="match status" value="1"/>
</dbReference>
<reference evidence="3" key="1">
    <citation type="submission" date="2018-05" db="EMBL/GenBank/DDBJ databases">
        <authorList>
            <person name="Lanie J.A."/>
            <person name="Ng W.-L."/>
            <person name="Kazmierczak K.M."/>
            <person name="Andrzejewski T.M."/>
            <person name="Davidsen T.M."/>
            <person name="Wayne K.J."/>
            <person name="Tettelin H."/>
            <person name="Glass J.I."/>
            <person name="Rusch D."/>
            <person name="Podicherti R."/>
            <person name="Tsui H.-C.T."/>
            <person name="Winkler M.E."/>
        </authorList>
    </citation>
    <scope>NUCLEOTIDE SEQUENCE</scope>
</reference>
<feature type="domain" description="SHSP" evidence="2">
    <location>
        <begin position="37"/>
        <end position="144"/>
    </location>
</feature>
<evidence type="ECO:0000256" key="1">
    <source>
        <dbReference type="ARBA" id="ARBA00023016"/>
    </source>
</evidence>
<feature type="non-terminal residue" evidence="3">
    <location>
        <position position="1"/>
    </location>
</feature>
<dbReference type="Gene3D" id="2.60.40.790">
    <property type="match status" value="1"/>
</dbReference>
<dbReference type="AlphaFoldDB" id="A0A382Q7I6"/>
<dbReference type="CDD" id="cd06470">
    <property type="entry name" value="ACD_IbpA-B_like"/>
    <property type="match status" value="1"/>
</dbReference>
<dbReference type="InterPro" id="IPR037913">
    <property type="entry name" value="ACD_IbpA/B"/>
</dbReference>
<dbReference type="EMBL" id="UINC01112532">
    <property type="protein sequence ID" value="SVC81543.1"/>
    <property type="molecule type" value="Genomic_DNA"/>
</dbReference>
<dbReference type="PANTHER" id="PTHR47062">
    <property type="match status" value="1"/>
</dbReference>
<sequence length="144" mass="16259">VGILINSLMKGGTMTLDLTPFRAFSVGFDDLFDELRNFKTVGYPPYNIEKMSDGIYNISMAVAGFSKDDLTISVKENVLKIKGKKDSKEKDYLYKGIGERSFEQSFKLAEFTEVKEVKLEDGVLNISLIQDLPEDKKEKTIKIS</sequence>
<gene>
    <name evidence="3" type="ORF">METZ01_LOCUS334397</name>
</gene>
<proteinExistence type="predicted"/>
<dbReference type="PROSITE" id="PS01031">
    <property type="entry name" value="SHSP"/>
    <property type="match status" value="1"/>
</dbReference>
<organism evidence="3">
    <name type="scientific">marine metagenome</name>
    <dbReference type="NCBI Taxonomy" id="408172"/>
    <lineage>
        <taxon>unclassified sequences</taxon>
        <taxon>metagenomes</taxon>
        <taxon>ecological metagenomes</taxon>
    </lineage>
</organism>
<accession>A0A382Q7I6</accession>
<keyword evidence="1" id="KW-0346">Stress response</keyword>